<reference evidence="1 2" key="1">
    <citation type="submission" date="2018-08" db="EMBL/GenBank/DDBJ databases">
        <title>A genome reference for cultivated species of the human gut microbiota.</title>
        <authorList>
            <person name="Zou Y."/>
            <person name="Xue W."/>
            <person name="Luo G."/>
        </authorList>
    </citation>
    <scope>NUCLEOTIDE SEQUENCE [LARGE SCALE GENOMIC DNA]</scope>
    <source>
        <strain evidence="1 2">AF29-2BH</strain>
    </source>
</reference>
<dbReference type="InterPro" id="IPR006427">
    <property type="entry name" value="Portal_HK97"/>
</dbReference>
<dbReference type="EMBL" id="QRSS01000004">
    <property type="protein sequence ID" value="RGQ06599.1"/>
    <property type="molecule type" value="Genomic_DNA"/>
</dbReference>
<proteinExistence type="predicted"/>
<dbReference type="Pfam" id="PF04860">
    <property type="entry name" value="Phage_portal"/>
    <property type="match status" value="1"/>
</dbReference>
<dbReference type="AlphaFoldDB" id="A0A411ZUU8"/>
<name>A0A411ZUU8_9FIRM</name>
<protein>
    <submittedName>
        <fullName evidence="1">Phage portal protein</fullName>
    </submittedName>
</protein>
<dbReference type="InterPro" id="IPR006944">
    <property type="entry name" value="Phage/GTA_portal"/>
</dbReference>
<comment type="caution">
    <text evidence="1">The sequence shown here is derived from an EMBL/GenBank/DDBJ whole genome shotgun (WGS) entry which is preliminary data.</text>
</comment>
<organism evidence="1 2">
    <name type="scientific">Blautia obeum</name>
    <dbReference type="NCBI Taxonomy" id="40520"/>
    <lineage>
        <taxon>Bacteria</taxon>
        <taxon>Bacillati</taxon>
        <taxon>Bacillota</taxon>
        <taxon>Clostridia</taxon>
        <taxon>Lachnospirales</taxon>
        <taxon>Lachnospiraceae</taxon>
        <taxon>Blautia</taxon>
    </lineage>
</organism>
<accession>A0A411ZUU8</accession>
<dbReference type="Proteomes" id="UP000283585">
    <property type="component" value="Unassembled WGS sequence"/>
</dbReference>
<evidence type="ECO:0000313" key="2">
    <source>
        <dbReference type="Proteomes" id="UP000283585"/>
    </source>
</evidence>
<dbReference type="NCBIfam" id="TIGR01537">
    <property type="entry name" value="portal_HK97"/>
    <property type="match status" value="1"/>
</dbReference>
<gene>
    <name evidence="1" type="ORF">DWZ12_04800</name>
</gene>
<sequence>MSQVTYYTCIKNFSEAIGKLPLKYFQETENGIIIPEKTESYRLLALRPNDYMTASVFWSLQERNCLHYGNSFSLIDGEMIDEKYGGTYNIYGIYPLDNNCVQVIMDDIGKGVTGTKGNIVYEYSNPYTGEVKVFKSSEIFHFKNWFTKDGIMGLPARYSLVYMMEGEQAADDFLRNLYRNGLSARMVMQYASSLDDDRIKQIEKKFASRLMGPQAAGKIVPVPQGLEILPLTNSLVDNQFLELRKFSALQICAAFGVKPSMINLYSDSKYNSVETEQLAFLDSLAFRLKMYEEEINSKILLPSEYKNGCFYKFNEKAILRTSSEEQSVVLKNYVQGGIYTPNEARDYLDKPHIEGGDTLMINGSYVPVSDVGAAYKDKVKTKTNGGKK</sequence>
<evidence type="ECO:0000313" key="1">
    <source>
        <dbReference type="EMBL" id="RGQ06599.1"/>
    </source>
</evidence>